<proteinExistence type="predicted"/>
<evidence type="ECO:0000313" key="4">
    <source>
        <dbReference type="EMBL" id="AAP95512.1"/>
    </source>
</evidence>
<dbReference type="EMBL" id="AE017143">
    <property type="protein sequence ID" value="AAP95512.1"/>
    <property type="molecule type" value="Genomic_DNA"/>
</dbReference>
<reference evidence="5" key="1">
    <citation type="submission" date="2003-06" db="EMBL/GenBank/DDBJ databases">
        <title>The complete genome sequence of Haemophilus ducreyi.</title>
        <authorList>
            <person name="Munson R.S. Jr."/>
            <person name="Ray W.C."/>
            <person name="Mahairas G."/>
            <person name="Sabo P."/>
            <person name="Mungur R."/>
            <person name="Johnson L."/>
            <person name="Nguyen D."/>
            <person name="Wang J."/>
            <person name="Forst C."/>
            <person name="Hood L."/>
        </authorList>
    </citation>
    <scope>NUCLEOTIDE SEQUENCE [LARGE SCALE GENOMIC DNA]</scope>
    <source>
        <strain evidence="5">35000HP / ATCC 700724</strain>
    </source>
</reference>
<feature type="chain" id="PRO_5003423446" evidence="3">
    <location>
        <begin position="25"/>
        <end position="209"/>
    </location>
</feature>
<feature type="region of interest" description="Disordered" evidence="2">
    <location>
        <begin position="24"/>
        <end position="44"/>
    </location>
</feature>
<dbReference type="RefSeq" id="WP_010944565.1">
    <property type="nucleotide sequence ID" value="NC_002940.2"/>
</dbReference>
<keyword evidence="4" id="KW-0449">Lipoprotein</keyword>
<name>G1UB78_HAEDU</name>
<feature type="region of interest" description="Disordered" evidence="2">
    <location>
        <begin position="190"/>
        <end position="209"/>
    </location>
</feature>
<dbReference type="Proteomes" id="UP000001022">
    <property type="component" value="Chromosome"/>
</dbReference>
<dbReference type="AlphaFoldDB" id="G1UB78"/>
<dbReference type="STRING" id="233412.HD_0580"/>
<keyword evidence="1" id="KW-0175">Coiled coil</keyword>
<sequence length="209" mass="23006">MTKFTKISAAALFALFLTACDKPANNPVETKPAATAATQPEADKKVEAKMDTGAEDYKKFQEWQQNQEKLIGEAINNELEKLGEEKAKDETIVQDTVNNAILDQIEKIQQNAKSLEIKDEQVKALKDKSLQAMTLGAKMIKQNSELAKNPTPEAQKAFSELQAQLDKIAADGQTIEAELNKKYGISTPVEEAVPAINDDETPEEADENK</sequence>
<evidence type="ECO:0000256" key="2">
    <source>
        <dbReference type="SAM" id="MobiDB-lite"/>
    </source>
</evidence>
<feature type="coiled-coil region" evidence="1">
    <location>
        <begin position="98"/>
        <end position="125"/>
    </location>
</feature>
<protein>
    <submittedName>
        <fullName evidence="4">Lipoprotein Hlp</fullName>
    </submittedName>
</protein>
<organism evidence="4 5">
    <name type="scientific">Haemophilus ducreyi (strain 35000HP / ATCC 700724)</name>
    <dbReference type="NCBI Taxonomy" id="233412"/>
    <lineage>
        <taxon>Bacteria</taxon>
        <taxon>Pseudomonadati</taxon>
        <taxon>Pseudomonadota</taxon>
        <taxon>Gammaproteobacteria</taxon>
        <taxon>Pasteurellales</taxon>
        <taxon>Pasteurellaceae</taxon>
        <taxon>Haemophilus</taxon>
    </lineage>
</organism>
<evidence type="ECO:0000256" key="1">
    <source>
        <dbReference type="SAM" id="Coils"/>
    </source>
</evidence>
<feature type="signal peptide" evidence="3">
    <location>
        <begin position="1"/>
        <end position="24"/>
    </location>
</feature>
<evidence type="ECO:0000313" key="5">
    <source>
        <dbReference type="Proteomes" id="UP000001022"/>
    </source>
</evidence>
<keyword evidence="3" id="KW-0732">Signal</keyword>
<dbReference type="HOGENOM" id="CLU_096721_0_0_6"/>
<dbReference type="PROSITE" id="PS51257">
    <property type="entry name" value="PROKAR_LIPOPROTEIN"/>
    <property type="match status" value="1"/>
</dbReference>
<gene>
    <name evidence="4" type="primary">hlp</name>
    <name evidence="4" type="ordered locus">HD_0580</name>
</gene>
<evidence type="ECO:0000256" key="3">
    <source>
        <dbReference type="SAM" id="SignalP"/>
    </source>
</evidence>
<keyword evidence="5" id="KW-1185">Reference proteome</keyword>
<accession>G1UB78</accession>
<dbReference type="eggNOG" id="ENOG5031K60">
    <property type="taxonomic scope" value="Bacteria"/>
</dbReference>
<feature type="compositionally biased region" description="Acidic residues" evidence="2">
    <location>
        <begin position="197"/>
        <end position="209"/>
    </location>
</feature>
<dbReference type="KEGG" id="hdu:HD_0580"/>